<gene>
    <name evidence="1" type="ORF">HDA39_008367</name>
</gene>
<evidence type="ECO:0000313" key="2">
    <source>
        <dbReference type="Proteomes" id="UP000549971"/>
    </source>
</evidence>
<protein>
    <submittedName>
        <fullName evidence="1">Uncharacterized protein</fullName>
    </submittedName>
</protein>
<proteinExistence type="predicted"/>
<comment type="caution">
    <text evidence="1">The sequence shown here is derived from an EMBL/GenBank/DDBJ whole genome shotgun (WGS) entry which is preliminary data.</text>
</comment>
<dbReference type="EMBL" id="JACHMY010000001">
    <property type="protein sequence ID" value="MBB5841633.1"/>
    <property type="molecule type" value="Genomic_DNA"/>
</dbReference>
<accession>A0A7W9JHK3</accession>
<reference evidence="1 2" key="1">
    <citation type="submission" date="2020-08" db="EMBL/GenBank/DDBJ databases">
        <title>Sequencing the genomes of 1000 actinobacteria strains.</title>
        <authorList>
            <person name="Klenk H.-P."/>
        </authorList>
    </citation>
    <scope>NUCLEOTIDE SEQUENCE [LARGE SCALE GENOMIC DNA]</scope>
    <source>
        <strain evidence="1 2">DSM 28967</strain>
    </source>
</reference>
<organism evidence="1 2">
    <name type="scientific">Kribbella italica</name>
    <dbReference type="NCBI Taxonomy" id="1540520"/>
    <lineage>
        <taxon>Bacteria</taxon>
        <taxon>Bacillati</taxon>
        <taxon>Actinomycetota</taxon>
        <taxon>Actinomycetes</taxon>
        <taxon>Propionibacteriales</taxon>
        <taxon>Kribbellaceae</taxon>
        <taxon>Kribbella</taxon>
    </lineage>
</organism>
<sequence>MSGAGAGFGLIIGGWLTGLDSFFGLELEAGA</sequence>
<dbReference type="AlphaFoldDB" id="A0A7W9JHK3"/>
<dbReference type="Proteomes" id="UP000549971">
    <property type="component" value="Unassembled WGS sequence"/>
</dbReference>
<evidence type="ECO:0000313" key="1">
    <source>
        <dbReference type="EMBL" id="MBB5841633.1"/>
    </source>
</evidence>
<keyword evidence="2" id="KW-1185">Reference proteome</keyword>
<name>A0A7W9JHK3_9ACTN</name>